<keyword evidence="1" id="KW-0285">Flavoprotein</keyword>
<organism evidence="5">
    <name type="scientific">uncultured marine bacterium MedDCM-OCT-S08-C1068</name>
    <dbReference type="NCBI Taxonomy" id="743068"/>
    <lineage>
        <taxon>Bacteria</taxon>
        <taxon>environmental samples</taxon>
    </lineage>
</organism>
<dbReference type="InterPro" id="IPR030664">
    <property type="entry name" value="SdhA/FrdA/AprA"/>
</dbReference>
<dbReference type="InterPro" id="IPR003952">
    <property type="entry name" value="FRD_SDH_FAD_BS"/>
</dbReference>
<dbReference type="GO" id="GO:0050660">
    <property type="term" value="F:flavin adenine dinucleotide binding"/>
    <property type="evidence" value="ECO:0007669"/>
    <property type="project" value="TreeGrafter"/>
</dbReference>
<evidence type="ECO:0000259" key="4">
    <source>
        <dbReference type="Pfam" id="PF00890"/>
    </source>
</evidence>
<dbReference type="EMBL" id="GU943108">
    <property type="protein sequence ID" value="ADD95895.1"/>
    <property type="molecule type" value="Genomic_DNA"/>
</dbReference>
<proteinExistence type="predicted"/>
<dbReference type="AlphaFoldDB" id="D6PJJ4"/>
<sequence length="124" mass="13637">MSSYKIIDHEYDVVVLGAGGSGLRAAVGLSEAGLKTACISKVFPTRSHTSAAQGGISAALGNMGEDDWRWHMYDTVKGADWLGDQDSIEYLCKEAPKAVIELENMVYRLVELKKERFIKDLLVE</sequence>
<dbReference type="Gene3D" id="3.50.50.60">
    <property type="entry name" value="FAD/NAD(P)-binding domain"/>
    <property type="match status" value="1"/>
</dbReference>
<dbReference type="PANTHER" id="PTHR11632:SF51">
    <property type="entry name" value="SUCCINATE DEHYDROGENASE [UBIQUINONE] FLAVOPROTEIN SUBUNIT, MITOCHONDRIAL"/>
    <property type="match status" value="1"/>
</dbReference>
<evidence type="ECO:0000256" key="3">
    <source>
        <dbReference type="ARBA" id="ARBA00049220"/>
    </source>
</evidence>
<protein>
    <recommendedName>
        <fullName evidence="4">FAD-dependent oxidoreductase 2 FAD-binding domain-containing protein</fullName>
    </recommendedName>
</protein>
<dbReference type="GO" id="GO:0005886">
    <property type="term" value="C:plasma membrane"/>
    <property type="evidence" value="ECO:0007669"/>
    <property type="project" value="TreeGrafter"/>
</dbReference>
<dbReference type="PANTHER" id="PTHR11632">
    <property type="entry name" value="SUCCINATE DEHYDROGENASE 2 FLAVOPROTEIN SUBUNIT"/>
    <property type="match status" value="1"/>
</dbReference>
<keyword evidence="2" id="KW-0560">Oxidoreductase</keyword>
<evidence type="ECO:0000256" key="2">
    <source>
        <dbReference type="ARBA" id="ARBA00023002"/>
    </source>
</evidence>
<comment type="catalytic activity">
    <reaction evidence="3">
        <text>a quinone + succinate = fumarate + a quinol</text>
        <dbReference type="Rhea" id="RHEA:40523"/>
        <dbReference type="ChEBI" id="CHEBI:24646"/>
        <dbReference type="ChEBI" id="CHEBI:29806"/>
        <dbReference type="ChEBI" id="CHEBI:30031"/>
        <dbReference type="ChEBI" id="CHEBI:132124"/>
        <dbReference type="EC" id="1.3.5.1"/>
    </reaction>
</comment>
<evidence type="ECO:0000313" key="5">
    <source>
        <dbReference type="EMBL" id="ADD95895.1"/>
    </source>
</evidence>
<evidence type="ECO:0000256" key="1">
    <source>
        <dbReference type="ARBA" id="ARBA00022630"/>
    </source>
</evidence>
<dbReference type="SUPFAM" id="SSF51905">
    <property type="entry name" value="FAD/NAD(P)-binding domain"/>
    <property type="match status" value="1"/>
</dbReference>
<dbReference type="Pfam" id="PF00890">
    <property type="entry name" value="FAD_binding_2"/>
    <property type="match status" value="1"/>
</dbReference>
<dbReference type="GO" id="GO:0009061">
    <property type="term" value="P:anaerobic respiration"/>
    <property type="evidence" value="ECO:0007669"/>
    <property type="project" value="TreeGrafter"/>
</dbReference>
<dbReference type="PROSITE" id="PS00504">
    <property type="entry name" value="FRD_SDH_FAD_BINDING"/>
    <property type="match status" value="1"/>
</dbReference>
<dbReference type="InterPro" id="IPR036188">
    <property type="entry name" value="FAD/NAD-bd_sf"/>
</dbReference>
<name>D6PJJ4_9BACT</name>
<reference evidence="5" key="1">
    <citation type="journal article" date="2010" name="ISME J.">
        <title>Metagenome of the Mediterranean deep chlorophyll maximum studied by direct and fosmid library 454 pyrosequencing.</title>
        <authorList>
            <person name="Ghai R."/>
            <person name="Martin-Cuadrado A.B."/>
            <person name="Molto A.G."/>
            <person name="Heredia I.G."/>
            <person name="Cabrera R."/>
            <person name="Martin J."/>
            <person name="Verdu M."/>
            <person name="Deschamps P."/>
            <person name="Moreira D."/>
            <person name="Lopez-Garcia P."/>
            <person name="Mira A."/>
            <person name="Rodriguez-Valera F."/>
        </authorList>
    </citation>
    <scope>NUCLEOTIDE SEQUENCE</scope>
</reference>
<dbReference type="GO" id="GO:0009055">
    <property type="term" value="F:electron transfer activity"/>
    <property type="evidence" value="ECO:0007669"/>
    <property type="project" value="TreeGrafter"/>
</dbReference>
<accession>D6PJJ4</accession>
<feature type="domain" description="FAD-dependent oxidoreductase 2 FAD-binding" evidence="4">
    <location>
        <begin position="12"/>
        <end position="108"/>
    </location>
</feature>
<dbReference type="InterPro" id="IPR003953">
    <property type="entry name" value="FAD-dep_OxRdtase_2_FAD-bd"/>
</dbReference>
<dbReference type="GO" id="GO:0008177">
    <property type="term" value="F:succinate dehydrogenase (quinone) activity"/>
    <property type="evidence" value="ECO:0007669"/>
    <property type="project" value="UniProtKB-EC"/>
</dbReference>